<dbReference type="EMBL" id="NBWU01000008">
    <property type="protein sequence ID" value="PCE62632.1"/>
    <property type="molecule type" value="Genomic_DNA"/>
</dbReference>
<sequence length="219" mass="24263">MKLVLYGFVLSMLLMASCKEQPKTSEAPNEDSQVEVNFNGLKSVDTEHSTLYWKGYKIMGNHTGTIGLKSGSLVFDKGAITGGKFVVDMQSVKVTELMDFGEAEEEEEESDEDDKSDLAQHLMDADFFDSETHPTATFQITNSTHSGNTYQINGNLTIKGVQKEASFEAQMNENILKGTLSIDRTQFGVTYGSGSFFENLGDRAIKDKFDIEVSLHIIE</sequence>
<dbReference type="InterPro" id="IPR036761">
    <property type="entry name" value="TTHA0802/YceI-like_sf"/>
</dbReference>
<proteinExistence type="predicted"/>
<dbReference type="InterPro" id="IPR007372">
    <property type="entry name" value="Lipid/polyisoprenoid-bd_YceI"/>
</dbReference>
<dbReference type="Gene3D" id="2.40.128.110">
    <property type="entry name" value="Lipid/polyisoprenoid-binding, YceI-like"/>
    <property type="match status" value="1"/>
</dbReference>
<dbReference type="AlphaFoldDB" id="A0A2A4G4F5"/>
<protein>
    <recommendedName>
        <fullName evidence="1">Lipid/polyisoprenoid-binding YceI-like domain-containing protein</fullName>
    </recommendedName>
</protein>
<keyword evidence="3" id="KW-1185">Reference proteome</keyword>
<accession>A0A2A4G4F5</accession>
<organism evidence="2 3">
    <name type="scientific">Sediminicola luteus</name>
    <dbReference type="NCBI Taxonomy" id="319238"/>
    <lineage>
        <taxon>Bacteria</taxon>
        <taxon>Pseudomonadati</taxon>
        <taxon>Bacteroidota</taxon>
        <taxon>Flavobacteriia</taxon>
        <taxon>Flavobacteriales</taxon>
        <taxon>Flavobacteriaceae</taxon>
        <taxon>Sediminicola</taxon>
    </lineage>
</organism>
<evidence type="ECO:0000259" key="1">
    <source>
        <dbReference type="SMART" id="SM00867"/>
    </source>
</evidence>
<gene>
    <name evidence="2" type="ORF">B7P33_18540</name>
</gene>
<feature type="domain" description="Lipid/polyisoprenoid-binding YceI-like" evidence="1">
    <location>
        <begin position="41"/>
        <end position="218"/>
    </location>
</feature>
<dbReference type="SMART" id="SM00867">
    <property type="entry name" value="YceI"/>
    <property type="match status" value="1"/>
</dbReference>
<evidence type="ECO:0000313" key="3">
    <source>
        <dbReference type="Proteomes" id="UP000219559"/>
    </source>
</evidence>
<dbReference type="SUPFAM" id="SSF101874">
    <property type="entry name" value="YceI-like"/>
    <property type="match status" value="1"/>
</dbReference>
<name>A0A2A4G4F5_9FLAO</name>
<comment type="caution">
    <text evidence="2">The sequence shown here is derived from an EMBL/GenBank/DDBJ whole genome shotgun (WGS) entry which is preliminary data.</text>
</comment>
<dbReference type="OrthoDB" id="951410at2"/>
<dbReference type="PANTHER" id="PTHR34406">
    <property type="entry name" value="PROTEIN YCEI"/>
    <property type="match status" value="1"/>
</dbReference>
<reference evidence="2 3" key="1">
    <citation type="submission" date="2017-04" db="EMBL/GenBank/DDBJ databases">
        <title>A new member of the family Flavobacteriaceae isolated from ascidians.</title>
        <authorList>
            <person name="Chen L."/>
        </authorList>
    </citation>
    <scope>NUCLEOTIDE SEQUENCE [LARGE SCALE GENOMIC DNA]</scope>
    <source>
        <strain evidence="2 3">HQA918</strain>
    </source>
</reference>
<dbReference type="PANTHER" id="PTHR34406:SF1">
    <property type="entry name" value="PROTEIN YCEI"/>
    <property type="match status" value="1"/>
</dbReference>
<evidence type="ECO:0000313" key="2">
    <source>
        <dbReference type="EMBL" id="PCE62632.1"/>
    </source>
</evidence>
<dbReference type="RefSeq" id="WP_097443719.1">
    <property type="nucleotide sequence ID" value="NZ_NBWU01000008.1"/>
</dbReference>
<dbReference type="Proteomes" id="UP000219559">
    <property type="component" value="Unassembled WGS sequence"/>
</dbReference>
<dbReference type="PROSITE" id="PS51257">
    <property type="entry name" value="PROKAR_LIPOPROTEIN"/>
    <property type="match status" value="1"/>
</dbReference>
<dbReference type="Pfam" id="PF04264">
    <property type="entry name" value="YceI"/>
    <property type="match status" value="1"/>
</dbReference>